<keyword evidence="1" id="KW-0472">Membrane</keyword>
<comment type="caution">
    <text evidence="2">The sequence shown here is derived from an EMBL/GenBank/DDBJ whole genome shotgun (WGS) entry which is preliminary data.</text>
</comment>
<keyword evidence="3" id="KW-1185">Reference proteome</keyword>
<organism evidence="2 3">
    <name type="scientific">Rhynocoris fuscipes</name>
    <dbReference type="NCBI Taxonomy" id="488301"/>
    <lineage>
        <taxon>Eukaryota</taxon>
        <taxon>Metazoa</taxon>
        <taxon>Ecdysozoa</taxon>
        <taxon>Arthropoda</taxon>
        <taxon>Hexapoda</taxon>
        <taxon>Insecta</taxon>
        <taxon>Pterygota</taxon>
        <taxon>Neoptera</taxon>
        <taxon>Paraneoptera</taxon>
        <taxon>Hemiptera</taxon>
        <taxon>Heteroptera</taxon>
        <taxon>Panheteroptera</taxon>
        <taxon>Cimicomorpha</taxon>
        <taxon>Reduviidae</taxon>
        <taxon>Harpactorinae</taxon>
        <taxon>Harpactorini</taxon>
        <taxon>Rhynocoris</taxon>
    </lineage>
</organism>
<keyword evidence="1" id="KW-1133">Transmembrane helix</keyword>
<evidence type="ECO:0000313" key="2">
    <source>
        <dbReference type="EMBL" id="KAK9509924.1"/>
    </source>
</evidence>
<accession>A0AAW1DID9</accession>
<proteinExistence type="predicted"/>
<sequence>MTTRCGTVTGAGLEARPRALTETDLASLCSILEISTMPRLSRVHRSLSKSSIQHVSSDIEVLLYLPTILVLYMFVSMAILKHDIRNFAHLIGEHMFLIQSADYGNPYEKLLQNPS</sequence>
<dbReference type="AlphaFoldDB" id="A0AAW1DID9"/>
<feature type="transmembrane region" description="Helical" evidence="1">
    <location>
        <begin position="61"/>
        <end position="80"/>
    </location>
</feature>
<dbReference type="EMBL" id="JAPXFL010000002">
    <property type="protein sequence ID" value="KAK9509924.1"/>
    <property type="molecule type" value="Genomic_DNA"/>
</dbReference>
<reference evidence="2 3" key="1">
    <citation type="submission" date="2022-12" db="EMBL/GenBank/DDBJ databases">
        <title>Chromosome-level genome assembly of true bugs.</title>
        <authorList>
            <person name="Ma L."/>
            <person name="Li H."/>
        </authorList>
    </citation>
    <scope>NUCLEOTIDE SEQUENCE [LARGE SCALE GENOMIC DNA]</scope>
    <source>
        <strain evidence="2">Lab_2022b</strain>
    </source>
</reference>
<protein>
    <submittedName>
        <fullName evidence="2">Uncharacterized protein</fullName>
    </submittedName>
</protein>
<evidence type="ECO:0000256" key="1">
    <source>
        <dbReference type="SAM" id="Phobius"/>
    </source>
</evidence>
<keyword evidence="1" id="KW-0812">Transmembrane</keyword>
<evidence type="ECO:0000313" key="3">
    <source>
        <dbReference type="Proteomes" id="UP001461498"/>
    </source>
</evidence>
<dbReference type="Proteomes" id="UP001461498">
    <property type="component" value="Unassembled WGS sequence"/>
</dbReference>
<name>A0AAW1DID9_9HEMI</name>
<gene>
    <name evidence="2" type="ORF">O3M35_004811</name>
</gene>